<evidence type="ECO:0000313" key="2">
    <source>
        <dbReference type="Proteomes" id="UP000282551"/>
    </source>
</evidence>
<name>A0A448HZD8_MYCCI</name>
<sequence length="94" mass="9471">MRLRHVQAFSVAGLVGLAALVGCGSESSDPAETTGEETAVTTTVEHGSFANCLSEHGVDESAASPVGPPADVDQETWDKAMEACSTLAPGPAGE</sequence>
<accession>A0A448HZD8</accession>
<dbReference type="Proteomes" id="UP000282551">
    <property type="component" value="Chromosome"/>
</dbReference>
<dbReference type="AlphaFoldDB" id="A0A448HZD8"/>
<dbReference type="RefSeq" id="WP_126332427.1">
    <property type="nucleotide sequence ID" value="NZ_AP022604.1"/>
</dbReference>
<protein>
    <submittedName>
        <fullName evidence="1">Uncharacterized protein</fullName>
    </submittedName>
</protein>
<dbReference type="EMBL" id="LR134355">
    <property type="protein sequence ID" value="VEG45586.1"/>
    <property type="molecule type" value="Genomic_DNA"/>
</dbReference>
<dbReference type="OrthoDB" id="4751468at2"/>
<organism evidence="1 2">
    <name type="scientific">Mycolicibacterium chitae</name>
    <name type="common">Mycobacterium chitae</name>
    <dbReference type="NCBI Taxonomy" id="1792"/>
    <lineage>
        <taxon>Bacteria</taxon>
        <taxon>Bacillati</taxon>
        <taxon>Actinomycetota</taxon>
        <taxon>Actinomycetes</taxon>
        <taxon>Mycobacteriales</taxon>
        <taxon>Mycobacteriaceae</taxon>
        <taxon>Mycolicibacterium</taxon>
    </lineage>
</organism>
<gene>
    <name evidence="1" type="ORF">NCTC10485_00662</name>
</gene>
<evidence type="ECO:0000313" key="1">
    <source>
        <dbReference type="EMBL" id="VEG45586.1"/>
    </source>
</evidence>
<proteinExistence type="predicted"/>
<dbReference type="PROSITE" id="PS51257">
    <property type="entry name" value="PROKAR_LIPOPROTEIN"/>
    <property type="match status" value="1"/>
</dbReference>
<keyword evidence="2" id="KW-1185">Reference proteome</keyword>
<reference evidence="1 2" key="1">
    <citation type="submission" date="2018-12" db="EMBL/GenBank/DDBJ databases">
        <authorList>
            <consortium name="Pathogen Informatics"/>
        </authorList>
    </citation>
    <scope>NUCLEOTIDE SEQUENCE [LARGE SCALE GENOMIC DNA]</scope>
    <source>
        <strain evidence="1 2">NCTC10485</strain>
    </source>
</reference>